<dbReference type="AlphaFoldDB" id="A0A177CD38"/>
<dbReference type="SUPFAM" id="SSF53254">
    <property type="entry name" value="Phosphoglycerate mutase-like"/>
    <property type="match status" value="1"/>
</dbReference>
<dbReference type="GeneID" id="28758059"/>
<evidence type="ECO:0000313" key="4">
    <source>
        <dbReference type="EMBL" id="OAG05226.1"/>
    </source>
</evidence>
<protein>
    <submittedName>
        <fullName evidence="4">Phosphoglycerate mutase-like protein</fullName>
    </submittedName>
</protein>
<organism evidence="4 5">
    <name type="scientific">Paraphaeosphaeria sporulosa</name>
    <dbReference type="NCBI Taxonomy" id="1460663"/>
    <lineage>
        <taxon>Eukaryota</taxon>
        <taxon>Fungi</taxon>
        <taxon>Dikarya</taxon>
        <taxon>Ascomycota</taxon>
        <taxon>Pezizomycotina</taxon>
        <taxon>Dothideomycetes</taxon>
        <taxon>Pleosporomycetidae</taxon>
        <taxon>Pleosporales</taxon>
        <taxon>Massarineae</taxon>
        <taxon>Didymosphaeriaceae</taxon>
        <taxon>Paraphaeosphaeria</taxon>
    </lineage>
</organism>
<dbReference type="GO" id="GO:0045820">
    <property type="term" value="P:negative regulation of glycolytic process"/>
    <property type="evidence" value="ECO:0007669"/>
    <property type="project" value="TreeGrafter"/>
</dbReference>
<reference evidence="4 5" key="1">
    <citation type="submission" date="2016-05" db="EMBL/GenBank/DDBJ databases">
        <title>Comparative analysis of secretome profiles of manganese(II)-oxidizing ascomycete fungi.</title>
        <authorList>
            <consortium name="DOE Joint Genome Institute"/>
            <person name="Zeiner C.A."/>
            <person name="Purvine S.O."/>
            <person name="Zink E.M."/>
            <person name="Wu S."/>
            <person name="Pasa-Tolic L."/>
            <person name="Chaput D.L."/>
            <person name="Haridas S."/>
            <person name="Grigoriev I.V."/>
            <person name="Santelli C.M."/>
            <person name="Hansel C.M."/>
        </authorList>
    </citation>
    <scope>NUCLEOTIDE SEQUENCE [LARGE SCALE GENOMIC DNA]</scope>
    <source>
        <strain evidence="4 5">AP3s5-JAC2a</strain>
    </source>
</reference>
<dbReference type="Proteomes" id="UP000077069">
    <property type="component" value="Unassembled WGS sequence"/>
</dbReference>
<dbReference type="GO" id="GO:0005829">
    <property type="term" value="C:cytosol"/>
    <property type="evidence" value="ECO:0007669"/>
    <property type="project" value="TreeGrafter"/>
</dbReference>
<feature type="binding site" evidence="2">
    <location>
        <position position="63"/>
    </location>
    <ligand>
        <name>substrate</name>
    </ligand>
</feature>
<dbReference type="OrthoDB" id="354304at2759"/>
<dbReference type="PANTHER" id="PTHR46517">
    <property type="entry name" value="FRUCTOSE-2,6-BISPHOSPHATASE TIGAR"/>
    <property type="match status" value="1"/>
</dbReference>
<proteinExistence type="predicted"/>
<dbReference type="GO" id="GO:0004331">
    <property type="term" value="F:fructose-2,6-bisphosphate 2-phosphatase activity"/>
    <property type="evidence" value="ECO:0007669"/>
    <property type="project" value="TreeGrafter"/>
</dbReference>
<name>A0A177CD38_9PLEO</name>
<evidence type="ECO:0000256" key="1">
    <source>
        <dbReference type="ARBA" id="ARBA00022801"/>
    </source>
</evidence>
<dbReference type="InParanoid" id="A0A177CD38"/>
<dbReference type="RefSeq" id="XP_018035591.1">
    <property type="nucleotide sequence ID" value="XM_018174573.1"/>
</dbReference>
<evidence type="ECO:0000313" key="5">
    <source>
        <dbReference type="Proteomes" id="UP000077069"/>
    </source>
</evidence>
<dbReference type="EMBL" id="KV441553">
    <property type="protein sequence ID" value="OAG05226.1"/>
    <property type="molecule type" value="Genomic_DNA"/>
</dbReference>
<dbReference type="PANTHER" id="PTHR46517:SF1">
    <property type="entry name" value="FRUCTOSE-2,6-BISPHOSPHATASE TIGAR"/>
    <property type="match status" value="1"/>
</dbReference>
<dbReference type="STRING" id="1460663.A0A177CD38"/>
<evidence type="ECO:0000256" key="3">
    <source>
        <dbReference type="SAM" id="MobiDB-lite"/>
    </source>
</evidence>
<dbReference type="PROSITE" id="PS00175">
    <property type="entry name" value="PG_MUTASE"/>
    <property type="match status" value="1"/>
</dbReference>
<evidence type="ECO:0000256" key="2">
    <source>
        <dbReference type="PIRSR" id="PIRSR613078-2"/>
    </source>
</evidence>
<keyword evidence="5" id="KW-1185">Reference proteome</keyword>
<dbReference type="SMART" id="SM00855">
    <property type="entry name" value="PGAM"/>
    <property type="match status" value="1"/>
</dbReference>
<dbReference type="CDD" id="cd07067">
    <property type="entry name" value="HP_PGM_like"/>
    <property type="match status" value="1"/>
</dbReference>
<dbReference type="GO" id="GO:0043456">
    <property type="term" value="P:regulation of pentose-phosphate shunt"/>
    <property type="evidence" value="ECO:0007669"/>
    <property type="project" value="TreeGrafter"/>
</dbReference>
<dbReference type="Pfam" id="PF00300">
    <property type="entry name" value="His_Phos_1"/>
    <property type="match status" value="1"/>
</dbReference>
<sequence>MARQVQLFLIRHGETVDNVAQLYAGSRDSMLTNHGYQQAIRLGSHFSSLGHSFTHLFSSHLQRAAKTAGLIREAQAKRDTNGSQQKVPDVVELSCLMEQDFGFYEGKKFYERPADGKLSGKDNHRQAHKDSEGFVDIESKASLARRADAFLDGHLLPLVNSPTGPSDLVVGIVSHGIMLSSLWKRILLRLPEKSVKLAPGLAASGPVTLEHLGGWSNTGFLELRMSRSVPVPLAPAPSATTDEISPEVAPLILIAPPRSEESSNSEAVSTEDPKVVTRTLLQAPTTSGLRKLDSDWSTVILTINGKEHLKNLKRTGGGVGSSRHDASQKNIDSFFKRRKVE</sequence>
<gene>
    <name evidence="4" type="ORF">CC84DRAFT_1094648</name>
</gene>
<dbReference type="InterPro" id="IPR051695">
    <property type="entry name" value="Phosphoglycerate_Mutase"/>
</dbReference>
<keyword evidence="1" id="KW-0378">Hydrolase</keyword>
<feature type="binding site" evidence="2">
    <location>
        <begin position="11"/>
        <end position="18"/>
    </location>
    <ligand>
        <name>substrate</name>
    </ligand>
</feature>
<dbReference type="InterPro" id="IPR001345">
    <property type="entry name" value="PG/BPGM_mutase_AS"/>
</dbReference>
<dbReference type="InterPro" id="IPR013078">
    <property type="entry name" value="His_Pase_superF_clade-1"/>
</dbReference>
<feature type="region of interest" description="Disordered" evidence="3">
    <location>
        <begin position="313"/>
        <end position="341"/>
    </location>
</feature>
<dbReference type="InterPro" id="IPR029033">
    <property type="entry name" value="His_PPase_superfam"/>
</dbReference>
<dbReference type="Gene3D" id="3.40.50.1240">
    <property type="entry name" value="Phosphoglycerate mutase-like"/>
    <property type="match status" value="1"/>
</dbReference>
<accession>A0A177CD38</accession>